<sequence>MFQDRDLLELKWYTGKSEPVLHPTAKSLTALAYLDYFPTAHETGVGLRSIVSGAVLGAKTGWCGTFGPGVADIVGLLEGGFEGNYDMTQMHLLAMAYSYYPDLSPDARERLIVLLLARGRMKRPELLDTFTSGIPPDDWDLAGHVGLLEKSINIGETENHILMIATARYLTNQLLFQRDGTVEHDNRRNSNSAGQTCLSILLSLFRRILQCDFSEYNAKPYQTESRWALVNLCTYAYDHEVRLGARMVLDYVAAHIAVSSNDLRRMVPFRRLNEGLNVDTDEGGTMTIGLLEQGDFRRGADPMSTYFALQAGNTRAYESIDGTTCGWPKGDSKLAIEALSDYRLPAPIHDLFVNDLHRRYFQRLHRTPRKREQGDGRNSDEMEIYAGSPSYLITAGGSPSGYAIDPDIAGKAQPDGQRQQLGVAVTTSFMPTGAGGGAYPEGYASSIIQFSSFAELGIEKDKVLGVKVPLWHLKDDPARNYGVAPDFACGHRVYWPSWVEAATDSQIEKRVPEVAGSGFRFVNRSSSPGQPGGPGFFLATFEAANGFALLEALDTWLHPGVTLEAFAADVVRRNPAIELRDNEPFTYTTRNGNRLDVVIWSKRQTRGFNRGSIFGAQIFPISYGNGDPLDAVGDAGKPQQGLLHGTIMNSPRDAVVEIANSFRRTTITLDMTDAAHPRRTSETGEVEIAGPDSEVWLDFEWKGKSEGDVCRPFNSLAAAIAAVRDAGTVRLVPGATTERSTLGAGGKRVNLIAPIGGVVLGGATTEHPPTANEGSTVDVREADVWVQFDLPDTALDGPVNTLTQAAAAVPDGAVVWIVPGIGGDRPTLGASHKRFSIRAPLGGVVIGRGIWA</sequence>
<gene>
    <name evidence="1" type="ORF">E3O23_00240</name>
</gene>
<evidence type="ECO:0000313" key="2">
    <source>
        <dbReference type="Proteomes" id="UP000297866"/>
    </source>
</evidence>
<evidence type="ECO:0000313" key="1">
    <source>
        <dbReference type="EMBL" id="TFB56687.1"/>
    </source>
</evidence>
<dbReference type="OrthoDB" id="3662383at2"/>
<organism evidence="1 2">
    <name type="scientific">Cryobacterium tagatosivorans</name>
    <dbReference type="NCBI Taxonomy" id="1259199"/>
    <lineage>
        <taxon>Bacteria</taxon>
        <taxon>Bacillati</taxon>
        <taxon>Actinomycetota</taxon>
        <taxon>Actinomycetes</taxon>
        <taxon>Micrococcales</taxon>
        <taxon>Microbacteriaceae</taxon>
        <taxon>Cryobacterium</taxon>
    </lineage>
</organism>
<reference evidence="1 2" key="1">
    <citation type="submission" date="2019-03" db="EMBL/GenBank/DDBJ databases">
        <title>Genomics of glacier-inhabiting Cryobacterium strains.</title>
        <authorList>
            <person name="Liu Q."/>
            <person name="Xin Y.-H."/>
        </authorList>
    </citation>
    <scope>NUCLEOTIDE SEQUENCE [LARGE SCALE GENOMIC DNA]</scope>
    <source>
        <strain evidence="1 2">Sr47</strain>
    </source>
</reference>
<dbReference type="Proteomes" id="UP000297866">
    <property type="component" value="Unassembled WGS sequence"/>
</dbReference>
<comment type="caution">
    <text evidence="1">The sequence shown here is derived from an EMBL/GenBank/DDBJ whole genome shotgun (WGS) entry which is preliminary data.</text>
</comment>
<name>A0A4R8UKB1_9MICO</name>
<accession>A0A4R8UKB1</accession>
<dbReference type="RefSeq" id="WP_134486607.1">
    <property type="nucleotide sequence ID" value="NZ_SOEZ01000006.1"/>
</dbReference>
<dbReference type="EMBL" id="SOEZ01000006">
    <property type="protein sequence ID" value="TFB56687.1"/>
    <property type="molecule type" value="Genomic_DNA"/>
</dbReference>
<proteinExistence type="predicted"/>
<keyword evidence="2" id="KW-1185">Reference proteome</keyword>
<protein>
    <submittedName>
        <fullName evidence="1">Uncharacterized protein</fullName>
    </submittedName>
</protein>
<dbReference type="AlphaFoldDB" id="A0A4R8UKB1"/>